<reference evidence="2" key="2">
    <citation type="submission" date="2020-12" db="EMBL/GenBank/DDBJ databases">
        <title>New Spironucleus salmonicida genome in near-complete chromosomes.</title>
        <authorList>
            <person name="Xu F."/>
            <person name="Kurt Z."/>
            <person name="Jimenez-Gonzalez A."/>
            <person name="Astvaldsson A."/>
            <person name="Andersson J.O."/>
            <person name="Svard S.G."/>
        </authorList>
    </citation>
    <scope>NUCLEOTIDE SEQUENCE</scope>
    <source>
        <strain evidence="2">ATCC 50377</strain>
    </source>
</reference>
<sequence length="267" mass="30911">MELNYTHPGFDRISLQITEEQREKLLTSALSKFIILNKSSLFVLVLDSCYIHSKRALQEHFPTISYNNAALHGFLGDAAIFSLVITLEHKGFEFFSSLAYADIDRVSQCVYAAFATQKFIKEYKFCSQCGQKTKPFKTLKTSLFCDDCEKEIQLQLPTDVLSILICDNNISSMQRSLVMPGETIQQAVTRQYQLQRTEIQQIITLPDNIPFYEQYLSQAFFVVIKSTKSIENMTSLETWELSQQEKTVQKLFQRYVWENIINQTDIE</sequence>
<dbReference type="VEuPathDB" id="GiardiaDB:SS50377_25426"/>
<dbReference type="EMBL" id="KI546101">
    <property type="protein sequence ID" value="EST44972.1"/>
    <property type="molecule type" value="Genomic_DNA"/>
</dbReference>
<reference evidence="1 2" key="1">
    <citation type="journal article" date="2014" name="PLoS Genet.">
        <title>The Genome of Spironucleus salmonicida Highlights a Fish Pathogen Adapted to Fluctuating Environments.</title>
        <authorList>
            <person name="Xu F."/>
            <person name="Jerlstrom-Hultqvist J."/>
            <person name="Einarsson E."/>
            <person name="Astvaldsson A."/>
            <person name="Svard S.G."/>
            <person name="Andersson J.O."/>
        </authorList>
    </citation>
    <scope>NUCLEOTIDE SEQUENCE</scope>
    <source>
        <strain evidence="2">ATCC 50377</strain>
    </source>
</reference>
<name>V6LK94_9EUKA</name>
<gene>
    <name evidence="1" type="ORF">SS50377_14991</name>
    <name evidence="2" type="ORF">SS50377_25426</name>
</gene>
<evidence type="ECO:0000313" key="2">
    <source>
        <dbReference type="EMBL" id="KAH0573306.1"/>
    </source>
</evidence>
<keyword evidence="3" id="KW-1185">Reference proteome</keyword>
<proteinExistence type="predicted"/>
<accession>V6LK94</accession>
<evidence type="ECO:0000313" key="1">
    <source>
        <dbReference type="EMBL" id="EST44972.1"/>
    </source>
</evidence>
<organism evidence="1">
    <name type="scientific">Spironucleus salmonicida</name>
    <dbReference type="NCBI Taxonomy" id="348837"/>
    <lineage>
        <taxon>Eukaryota</taxon>
        <taxon>Metamonada</taxon>
        <taxon>Diplomonadida</taxon>
        <taxon>Hexamitidae</taxon>
        <taxon>Hexamitinae</taxon>
        <taxon>Spironucleus</taxon>
    </lineage>
</organism>
<dbReference type="EMBL" id="AUWU02000005">
    <property type="protein sequence ID" value="KAH0573306.1"/>
    <property type="molecule type" value="Genomic_DNA"/>
</dbReference>
<evidence type="ECO:0000313" key="3">
    <source>
        <dbReference type="Proteomes" id="UP000018208"/>
    </source>
</evidence>
<dbReference type="AlphaFoldDB" id="V6LK94"/>
<dbReference type="Proteomes" id="UP000018208">
    <property type="component" value="Unassembled WGS sequence"/>
</dbReference>
<protein>
    <submittedName>
        <fullName evidence="1">NADH pyrophosphatase</fullName>
    </submittedName>
</protein>